<dbReference type="InterPro" id="IPR001638">
    <property type="entry name" value="Solute-binding_3/MltF_N"/>
</dbReference>
<evidence type="ECO:0000256" key="1">
    <source>
        <dbReference type="ARBA" id="ARBA00022729"/>
    </source>
</evidence>
<dbReference type="PANTHER" id="PTHR35936:SF19">
    <property type="entry name" value="AMINO-ACID-BINDING PROTEIN YXEM-RELATED"/>
    <property type="match status" value="1"/>
</dbReference>
<dbReference type="PANTHER" id="PTHR35936">
    <property type="entry name" value="MEMBRANE-BOUND LYTIC MUREIN TRANSGLYCOSYLASE F"/>
    <property type="match status" value="1"/>
</dbReference>
<dbReference type="Pfam" id="PF00497">
    <property type="entry name" value="SBP_bac_3"/>
    <property type="match status" value="1"/>
</dbReference>
<organism evidence="3 4">
    <name type="scientific">Marispirochaeta aestuarii</name>
    <dbReference type="NCBI Taxonomy" id="1963862"/>
    <lineage>
        <taxon>Bacteria</taxon>
        <taxon>Pseudomonadati</taxon>
        <taxon>Spirochaetota</taxon>
        <taxon>Spirochaetia</taxon>
        <taxon>Spirochaetales</taxon>
        <taxon>Spirochaetaceae</taxon>
        <taxon>Marispirochaeta</taxon>
    </lineage>
</organism>
<accession>A0A1Y1S0F9</accession>
<name>A0A1Y1S0F9_9SPIO</name>
<sequence length="259" mass="29663">MVIQKISLIMAAIFLCFAVFSDDLYAETVKMAVFRLEPFMMYDDSGGVTGIAVEYWRQYIAPRMGVELDVLGVFPIVRALALLESGEIDIIPNMTKIPEREEKFLFPETILAKIDSCLIVRPDSPVSSITKPADLFGMTIGFLDAAYIPPMFIDERIKLELVQHQDYRQINLNKLWAGRLDGVLDINYISMIYYLNQKGYRERVKVIPLPTEAVHVYTVFRNTEKGRDLRNRYDNVNAKGLEQGIFEKMVRSFVAEGNQ</sequence>
<dbReference type="SUPFAM" id="SSF53850">
    <property type="entry name" value="Periplasmic binding protein-like II"/>
    <property type="match status" value="1"/>
</dbReference>
<feature type="domain" description="Solute-binding protein family 3/N-terminal" evidence="2">
    <location>
        <begin position="28"/>
        <end position="257"/>
    </location>
</feature>
<comment type="caution">
    <text evidence="3">The sequence shown here is derived from an EMBL/GenBank/DDBJ whole genome shotgun (WGS) entry which is preliminary data.</text>
</comment>
<dbReference type="SMART" id="SM00062">
    <property type="entry name" value="PBPb"/>
    <property type="match status" value="1"/>
</dbReference>
<keyword evidence="4" id="KW-1185">Reference proteome</keyword>
<dbReference type="AlphaFoldDB" id="A0A1Y1S0F9"/>
<evidence type="ECO:0000313" key="4">
    <source>
        <dbReference type="Proteomes" id="UP000192343"/>
    </source>
</evidence>
<reference evidence="3 4" key="1">
    <citation type="submission" date="2017-03" db="EMBL/GenBank/DDBJ databases">
        <title>Draft Genome sequence of Marispirochaeta sp. strain JC444.</title>
        <authorList>
            <person name="Shivani Y."/>
            <person name="Subhash Y."/>
            <person name="Sasikala C."/>
            <person name="Ramana C."/>
        </authorList>
    </citation>
    <scope>NUCLEOTIDE SEQUENCE [LARGE SCALE GENOMIC DNA]</scope>
    <source>
        <strain evidence="3 4">JC444</strain>
    </source>
</reference>
<dbReference type="Gene3D" id="3.40.190.10">
    <property type="entry name" value="Periplasmic binding protein-like II"/>
    <property type="match status" value="2"/>
</dbReference>
<keyword evidence="1" id="KW-0732">Signal</keyword>
<dbReference type="EMBL" id="MWQY01000004">
    <property type="protein sequence ID" value="ORC36842.1"/>
    <property type="molecule type" value="Genomic_DNA"/>
</dbReference>
<gene>
    <name evidence="3" type="ORF">B4O97_04245</name>
</gene>
<evidence type="ECO:0000313" key="3">
    <source>
        <dbReference type="EMBL" id="ORC36842.1"/>
    </source>
</evidence>
<dbReference type="Proteomes" id="UP000192343">
    <property type="component" value="Unassembled WGS sequence"/>
</dbReference>
<dbReference type="STRING" id="1963862.B4O97_04245"/>
<evidence type="ECO:0000259" key="2">
    <source>
        <dbReference type="SMART" id="SM00062"/>
    </source>
</evidence>
<proteinExistence type="predicted"/>
<protein>
    <recommendedName>
        <fullName evidence="2">Solute-binding protein family 3/N-terminal domain-containing protein</fullName>
    </recommendedName>
</protein>